<reference evidence="1 2" key="1">
    <citation type="submission" date="2017-09" db="EMBL/GenBank/DDBJ databases">
        <title>Biocontrol bacteria screening and application from spent mushroom substrate.</title>
        <authorList>
            <person name="Sun X."/>
        </authorList>
    </citation>
    <scope>NUCLEOTIDE SEQUENCE [LARGE SCALE GENOMIC DNA]</scope>
    <source>
        <strain evidence="1 2">100374</strain>
    </source>
</reference>
<name>A0A2G6Q7C2_9BACI</name>
<evidence type="ECO:0008006" key="3">
    <source>
        <dbReference type="Google" id="ProtNLM"/>
    </source>
</evidence>
<accession>A0A2G6Q7C2</accession>
<protein>
    <recommendedName>
        <fullName evidence="3">Toxin</fullName>
    </recommendedName>
</protein>
<organism evidence="1 2">
    <name type="scientific">Bacillus fungorum</name>
    <dbReference type="NCBI Taxonomy" id="2039284"/>
    <lineage>
        <taxon>Bacteria</taxon>
        <taxon>Bacillati</taxon>
        <taxon>Bacillota</taxon>
        <taxon>Bacilli</taxon>
        <taxon>Bacillales</taxon>
        <taxon>Bacillaceae</taxon>
        <taxon>Bacillus</taxon>
    </lineage>
</organism>
<gene>
    <name evidence="1" type="ORF">CO726_25055</name>
</gene>
<sequence>MASKEQVESKLAIIKSCISRGSDYFTFLSNRPDNRQTLHDLGFKLWDAKQIILQLDVSDYYEGPEPNESPNVPAAFANSEMWMFGKEVEGLVTFEVYIKFSFIETAEGPVTCCVSFHKAKEKIVYPFK</sequence>
<keyword evidence="2" id="KW-1185">Reference proteome</keyword>
<proteinExistence type="predicted"/>
<dbReference type="EMBL" id="NWUW01000027">
    <property type="protein sequence ID" value="PIE92718.1"/>
    <property type="molecule type" value="Genomic_DNA"/>
</dbReference>
<dbReference type="Proteomes" id="UP000228484">
    <property type="component" value="Unassembled WGS sequence"/>
</dbReference>
<comment type="caution">
    <text evidence="1">The sequence shown here is derived from an EMBL/GenBank/DDBJ whole genome shotgun (WGS) entry which is preliminary data.</text>
</comment>
<evidence type="ECO:0000313" key="2">
    <source>
        <dbReference type="Proteomes" id="UP000228484"/>
    </source>
</evidence>
<evidence type="ECO:0000313" key="1">
    <source>
        <dbReference type="EMBL" id="PIE92718.1"/>
    </source>
</evidence>
<dbReference type="RefSeq" id="WP_099686063.1">
    <property type="nucleotide sequence ID" value="NZ_NWUW01000027.1"/>
</dbReference>
<dbReference type="AlphaFoldDB" id="A0A2G6Q7C2"/>